<dbReference type="AlphaFoldDB" id="A0A0E9QDI7"/>
<feature type="region of interest" description="Disordered" evidence="1">
    <location>
        <begin position="17"/>
        <end position="36"/>
    </location>
</feature>
<sequence length="36" mass="4022">MATALLRKPRCIMRSPDEAHLRTKLASDLKPSKKAS</sequence>
<proteinExistence type="predicted"/>
<name>A0A0E9QDI7_ANGAN</name>
<accession>A0A0E9QDI7</accession>
<evidence type="ECO:0000256" key="1">
    <source>
        <dbReference type="SAM" id="MobiDB-lite"/>
    </source>
</evidence>
<reference evidence="2" key="1">
    <citation type="submission" date="2014-11" db="EMBL/GenBank/DDBJ databases">
        <authorList>
            <person name="Amaro Gonzalez C."/>
        </authorList>
    </citation>
    <scope>NUCLEOTIDE SEQUENCE</scope>
</reference>
<evidence type="ECO:0000313" key="2">
    <source>
        <dbReference type="EMBL" id="JAH14385.1"/>
    </source>
</evidence>
<reference evidence="2" key="2">
    <citation type="journal article" date="2015" name="Fish Shellfish Immunol.">
        <title>Early steps in the European eel (Anguilla anguilla)-Vibrio vulnificus interaction in the gills: Role of the RtxA13 toxin.</title>
        <authorList>
            <person name="Callol A."/>
            <person name="Pajuelo D."/>
            <person name="Ebbesson L."/>
            <person name="Teles M."/>
            <person name="MacKenzie S."/>
            <person name="Amaro C."/>
        </authorList>
    </citation>
    <scope>NUCLEOTIDE SEQUENCE</scope>
</reference>
<organism evidence="2">
    <name type="scientific">Anguilla anguilla</name>
    <name type="common">European freshwater eel</name>
    <name type="synonym">Muraena anguilla</name>
    <dbReference type="NCBI Taxonomy" id="7936"/>
    <lineage>
        <taxon>Eukaryota</taxon>
        <taxon>Metazoa</taxon>
        <taxon>Chordata</taxon>
        <taxon>Craniata</taxon>
        <taxon>Vertebrata</taxon>
        <taxon>Euteleostomi</taxon>
        <taxon>Actinopterygii</taxon>
        <taxon>Neopterygii</taxon>
        <taxon>Teleostei</taxon>
        <taxon>Anguilliformes</taxon>
        <taxon>Anguillidae</taxon>
        <taxon>Anguilla</taxon>
    </lineage>
</organism>
<protein>
    <submittedName>
        <fullName evidence="2">Uncharacterized protein</fullName>
    </submittedName>
</protein>
<dbReference type="EMBL" id="GBXM01094192">
    <property type="protein sequence ID" value="JAH14385.1"/>
    <property type="molecule type" value="Transcribed_RNA"/>
</dbReference>